<feature type="transmembrane region" description="Helical" evidence="6">
    <location>
        <begin position="85"/>
        <end position="105"/>
    </location>
</feature>
<evidence type="ECO:0000256" key="6">
    <source>
        <dbReference type="SAM" id="Phobius"/>
    </source>
</evidence>
<proteinExistence type="inferred from homology"/>
<keyword evidence="9" id="KW-1185">Reference proteome</keyword>
<dbReference type="PANTHER" id="PTHR11730">
    <property type="entry name" value="AMMONIUM TRANSPORTER"/>
    <property type="match status" value="1"/>
</dbReference>
<dbReference type="InterPro" id="IPR002229">
    <property type="entry name" value="RhesusRHD"/>
</dbReference>
<feature type="transmembrane region" description="Helical" evidence="6">
    <location>
        <begin position="220"/>
        <end position="239"/>
    </location>
</feature>
<evidence type="ECO:0000256" key="1">
    <source>
        <dbReference type="ARBA" id="ARBA00004141"/>
    </source>
</evidence>
<keyword evidence="4 6" id="KW-1133">Transmembrane helix</keyword>
<feature type="transmembrane region" description="Helical" evidence="6">
    <location>
        <begin position="150"/>
        <end position="168"/>
    </location>
</feature>
<dbReference type="Gene3D" id="1.10.3430.10">
    <property type="entry name" value="Ammonium transporter AmtB like domains"/>
    <property type="match status" value="1"/>
</dbReference>
<dbReference type="InterPro" id="IPR024041">
    <property type="entry name" value="NH4_transpt_AmtB-like_dom"/>
</dbReference>
<comment type="similarity">
    <text evidence="2">Belongs to the ammonium transporter (TC 2.A.49) family. Rh subfamily.</text>
</comment>
<keyword evidence="5 6" id="KW-0472">Membrane</keyword>
<dbReference type="EMBL" id="SDOX01000131">
    <property type="protein sequence ID" value="TFJ81222.1"/>
    <property type="molecule type" value="Genomic_DNA"/>
</dbReference>
<reference evidence="8 9" key="1">
    <citation type="submission" date="2019-01" db="EMBL/GenBank/DDBJ databases">
        <title>Nuclear Genome Assembly of the Microalgal Biofuel strain Nannochloropsis salina CCMP1776.</title>
        <authorList>
            <person name="Hovde B."/>
        </authorList>
    </citation>
    <scope>NUCLEOTIDE SEQUENCE [LARGE SCALE GENOMIC DNA]</scope>
    <source>
        <strain evidence="8 9">CCMP1776</strain>
    </source>
</reference>
<feature type="transmembrane region" description="Helical" evidence="6">
    <location>
        <begin position="53"/>
        <end position="73"/>
    </location>
</feature>
<organism evidence="8 9">
    <name type="scientific">Nannochloropsis salina CCMP1776</name>
    <dbReference type="NCBI Taxonomy" id="1027361"/>
    <lineage>
        <taxon>Eukaryota</taxon>
        <taxon>Sar</taxon>
        <taxon>Stramenopiles</taxon>
        <taxon>Ochrophyta</taxon>
        <taxon>Eustigmatophyceae</taxon>
        <taxon>Eustigmatales</taxon>
        <taxon>Monodopsidaceae</taxon>
        <taxon>Microchloropsis</taxon>
        <taxon>Microchloropsis salina</taxon>
    </lineage>
</organism>
<name>A0A4D9CPZ7_9STRA</name>
<comment type="caution">
    <text evidence="8">The sequence shown here is derived from an EMBL/GenBank/DDBJ whole genome shotgun (WGS) entry which is preliminary data.</text>
</comment>
<feature type="transmembrane region" description="Helical" evidence="6">
    <location>
        <begin position="12"/>
        <end position="33"/>
    </location>
</feature>
<sequence>MEDVHGRSGLAFPMTLVVMQGLILIIWTLYGSYAPDAEGTAPSPSSSSYTATTLYQSWLGVHIMMLFGFGNLMTFMHRHGYSASGYTFLVTCLGLQWCVIMYAFWHGLLGEGKLRGPTLDMTMLFQGDFGVAAVLISFGALIGKISPTQLMVLCFLEIIVYAASEAFVSEVLRAEDVGGSMVIHTFGAYFGLASSYVVTLPSMVLDGLDKENRASYTSDMFAMIGTLFLFLYWPSFNAGLLDSATNQQERALVNTVLSLAASCLATFLFSKGLRGHFSMVDIQNATLAGGVAIGSTCNMELGPGGALMVGLAADGFGWREGMGEEEEEE</sequence>
<evidence type="ECO:0000313" key="9">
    <source>
        <dbReference type="Proteomes" id="UP000355283"/>
    </source>
</evidence>
<dbReference type="GO" id="GO:0008519">
    <property type="term" value="F:ammonium channel activity"/>
    <property type="evidence" value="ECO:0007669"/>
    <property type="project" value="InterPro"/>
</dbReference>
<dbReference type="SUPFAM" id="SSF111352">
    <property type="entry name" value="Ammonium transporter"/>
    <property type="match status" value="1"/>
</dbReference>
<feature type="transmembrane region" description="Helical" evidence="6">
    <location>
        <begin position="188"/>
        <end position="208"/>
    </location>
</feature>
<evidence type="ECO:0000256" key="4">
    <source>
        <dbReference type="ARBA" id="ARBA00022989"/>
    </source>
</evidence>
<dbReference type="InterPro" id="IPR029020">
    <property type="entry name" value="Ammonium/urea_transptr"/>
</dbReference>
<feature type="transmembrane region" description="Helical" evidence="6">
    <location>
        <begin position="251"/>
        <end position="269"/>
    </location>
</feature>
<evidence type="ECO:0000313" key="8">
    <source>
        <dbReference type="EMBL" id="TFJ81222.1"/>
    </source>
</evidence>
<evidence type="ECO:0000256" key="2">
    <source>
        <dbReference type="ARBA" id="ARBA00011036"/>
    </source>
</evidence>
<dbReference type="AlphaFoldDB" id="A0A4D9CPZ7"/>
<evidence type="ECO:0000256" key="5">
    <source>
        <dbReference type="ARBA" id="ARBA00023136"/>
    </source>
</evidence>
<evidence type="ECO:0000256" key="3">
    <source>
        <dbReference type="ARBA" id="ARBA00022692"/>
    </source>
</evidence>
<protein>
    <recommendedName>
        <fullName evidence="7">Ammonium transporter AmtB-like domain-containing protein</fullName>
    </recommendedName>
</protein>
<comment type="subcellular location">
    <subcellularLocation>
        <location evidence="1">Membrane</location>
        <topology evidence="1">Multi-pass membrane protein</topology>
    </subcellularLocation>
</comment>
<dbReference type="Pfam" id="PF00909">
    <property type="entry name" value="Ammonium_transp"/>
    <property type="match status" value="1"/>
</dbReference>
<dbReference type="GO" id="GO:0005886">
    <property type="term" value="C:plasma membrane"/>
    <property type="evidence" value="ECO:0007669"/>
    <property type="project" value="InterPro"/>
</dbReference>
<dbReference type="GO" id="GO:0097272">
    <property type="term" value="P:ammonium homeostasis"/>
    <property type="evidence" value="ECO:0007669"/>
    <property type="project" value="TreeGrafter"/>
</dbReference>
<dbReference type="PRINTS" id="PR00342">
    <property type="entry name" value="RHESUSRHD"/>
</dbReference>
<keyword evidence="3 6" id="KW-0812">Transmembrane</keyword>
<feature type="transmembrane region" description="Helical" evidence="6">
    <location>
        <begin position="125"/>
        <end position="143"/>
    </location>
</feature>
<dbReference type="OrthoDB" id="534912at2759"/>
<accession>A0A4D9CPZ7</accession>
<feature type="domain" description="Ammonium transporter AmtB-like" evidence="7">
    <location>
        <begin position="46"/>
        <end position="313"/>
    </location>
</feature>
<dbReference type="Proteomes" id="UP000355283">
    <property type="component" value="Unassembled WGS sequence"/>
</dbReference>
<dbReference type="PANTHER" id="PTHR11730:SF60">
    <property type="entry name" value="RH50, ISOFORM D"/>
    <property type="match status" value="1"/>
</dbReference>
<gene>
    <name evidence="8" type="ORF">NSK_007439</name>
</gene>
<evidence type="ECO:0000259" key="7">
    <source>
        <dbReference type="Pfam" id="PF00909"/>
    </source>
</evidence>